<evidence type="ECO:0000313" key="3">
    <source>
        <dbReference type="Proteomes" id="UP000030745"/>
    </source>
</evidence>
<organism evidence="2 3">
    <name type="scientific">Saprolegnia parasitica (strain CBS 223.65)</name>
    <dbReference type="NCBI Taxonomy" id="695850"/>
    <lineage>
        <taxon>Eukaryota</taxon>
        <taxon>Sar</taxon>
        <taxon>Stramenopiles</taxon>
        <taxon>Oomycota</taxon>
        <taxon>Saprolegniomycetes</taxon>
        <taxon>Saprolegniales</taxon>
        <taxon>Saprolegniaceae</taxon>
        <taxon>Saprolegnia</taxon>
    </lineage>
</organism>
<protein>
    <submittedName>
        <fullName evidence="2">Uncharacterized protein</fullName>
    </submittedName>
</protein>
<dbReference type="GeneID" id="24141276"/>
<reference evidence="2 3" key="1">
    <citation type="journal article" date="2013" name="PLoS Genet.">
        <title>Distinctive expansion of potential virulence genes in the genome of the oomycete fish pathogen Saprolegnia parasitica.</title>
        <authorList>
            <person name="Jiang R.H."/>
            <person name="de Bruijn I."/>
            <person name="Haas B.J."/>
            <person name="Belmonte R."/>
            <person name="Lobach L."/>
            <person name="Christie J."/>
            <person name="van den Ackerveken G."/>
            <person name="Bottin A."/>
            <person name="Bulone V."/>
            <person name="Diaz-Moreno S.M."/>
            <person name="Dumas B."/>
            <person name="Fan L."/>
            <person name="Gaulin E."/>
            <person name="Govers F."/>
            <person name="Grenville-Briggs L.J."/>
            <person name="Horner N.R."/>
            <person name="Levin J.Z."/>
            <person name="Mammella M."/>
            <person name="Meijer H.J."/>
            <person name="Morris P."/>
            <person name="Nusbaum C."/>
            <person name="Oome S."/>
            <person name="Phillips A.J."/>
            <person name="van Rooyen D."/>
            <person name="Rzeszutek E."/>
            <person name="Saraiva M."/>
            <person name="Secombes C.J."/>
            <person name="Seidl M.F."/>
            <person name="Snel B."/>
            <person name="Stassen J.H."/>
            <person name="Sykes S."/>
            <person name="Tripathy S."/>
            <person name="van den Berg H."/>
            <person name="Vega-Arreguin J.C."/>
            <person name="Wawra S."/>
            <person name="Young S.K."/>
            <person name="Zeng Q."/>
            <person name="Dieguez-Uribeondo J."/>
            <person name="Russ C."/>
            <person name="Tyler B.M."/>
            <person name="van West P."/>
        </authorList>
    </citation>
    <scope>NUCLEOTIDE SEQUENCE [LARGE SCALE GENOMIC DNA]</scope>
    <source>
        <strain evidence="2 3">CBS 223.65</strain>
    </source>
</reference>
<dbReference type="KEGG" id="spar:SPRG_20035"/>
<dbReference type="AlphaFoldDB" id="A0A067CEB7"/>
<gene>
    <name evidence="2" type="ORF">SPRG_20035</name>
</gene>
<dbReference type="EMBL" id="KK583209">
    <property type="protein sequence ID" value="KDO28833.1"/>
    <property type="molecule type" value="Genomic_DNA"/>
</dbReference>
<dbReference type="VEuPathDB" id="FungiDB:SPRG_20035"/>
<dbReference type="RefSeq" id="XP_012200563.1">
    <property type="nucleotide sequence ID" value="XM_012345173.1"/>
</dbReference>
<keyword evidence="1" id="KW-0732">Signal</keyword>
<keyword evidence="3" id="KW-1185">Reference proteome</keyword>
<name>A0A067CEB7_SAPPC</name>
<sequence length="147" mass="16056">MRSVAPSMLVACTALSLVRTESMVALVVDDAPLPALASAYDARRAVQVAPVDESHEARHDQQRRTVWTYYHDAPSVAHDERATADNDALHATLESIDQVPALSLPSMAAIASIGVVGLVLWKLRHPVFDHAELRQLLSTSPNRPLLY</sequence>
<accession>A0A067CEB7</accession>
<feature type="signal peptide" evidence="1">
    <location>
        <begin position="1"/>
        <end position="20"/>
    </location>
</feature>
<evidence type="ECO:0000256" key="1">
    <source>
        <dbReference type="SAM" id="SignalP"/>
    </source>
</evidence>
<proteinExistence type="predicted"/>
<evidence type="ECO:0000313" key="2">
    <source>
        <dbReference type="EMBL" id="KDO28833.1"/>
    </source>
</evidence>
<dbReference type="Proteomes" id="UP000030745">
    <property type="component" value="Unassembled WGS sequence"/>
</dbReference>
<feature type="chain" id="PRO_5001637665" evidence="1">
    <location>
        <begin position="21"/>
        <end position="147"/>
    </location>
</feature>